<organism evidence="35 36">
    <name type="scientific">Neomonachus schauinslandi</name>
    <name type="common">Hawaiian monk seal</name>
    <name type="synonym">Monachus schauinslandi</name>
    <dbReference type="NCBI Taxonomy" id="29088"/>
    <lineage>
        <taxon>Eukaryota</taxon>
        <taxon>Metazoa</taxon>
        <taxon>Chordata</taxon>
        <taxon>Craniata</taxon>
        <taxon>Vertebrata</taxon>
        <taxon>Euteleostomi</taxon>
        <taxon>Mammalia</taxon>
        <taxon>Eutheria</taxon>
        <taxon>Laurasiatheria</taxon>
        <taxon>Carnivora</taxon>
        <taxon>Caniformia</taxon>
        <taxon>Pinnipedia</taxon>
        <taxon>Phocidae</taxon>
        <taxon>Monachinae</taxon>
        <taxon>Monachini</taxon>
        <taxon>Neomonachus</taxon>
    </lineage>
</organism>
<evidence type="ECO:0000256" key="31">
    <source>
        <dbReference type="RuleBase" id="RU000311"/>
    </source>
</evidence>
<dbReference type="FunFam" id="2.60.40.10:FF:001347">
    <property type="entry name" value="Vascular endothelial growth factor receptor 1"/>
    <property type="match status" value="1"/>
</dbReference>
<dbReference type="InterPro" id="IPR013783">
    <property type="entry name" value="Ig-like_fold"/>
</dbReference>
<reference evidence="36" key="1">
    <citation type="submission" date="2025-08" db="UniProtKB">
        <authorList>
            <consortium name="RefSeq"/>
        </authorList>
    </citation>
    <scope>IDENTIFICATION</scope>
    <source>
        <tissue evidence="36">Blood</tissue>
    </source>
</reference>
<dbReference type="GO" id="GO:0005768">
    <property type="term" value="C:endosome"/>
    <property type="evidence" value="ECO:0007669"/>
    <property type="project" value="UniProtKB-SubCell"/>
</dbReference>
<dbReference type="Pfam" id="PF22854">
    <property type="entry name" value="VEGFR1-3_N_Ig-like"/>
    <property type="match status" value="1"/>
</dbReference>
<evidence type="ECO:0000256" key="6">
    <source>
        <dbReference type="ARBA" id="ARBA00022500"/>
    </source>
</evidence>
<dbReference type="FunFam" id="3.30.200.20:FF:000041">
    <property type="entry name" value="Vascular endothelial growth factor receptor 2"/>
    <property type="match status" value="1"/>
</dbReference>
<dbReference type="InterPro" id="IPR055238">
    <property type="entry name" value="VEGFR1-3_N_Ig-like"/>
</dbReference>
<keyword evidence="11" id="KW-0732">Signal</keyword>
<dbReference type="EC" id="2.7.10.1" evidence="3"/>
<keyword evidence="35" id="KW-1185">Reference proteome</keyword>
<keyword evidence="4" id="KW-0217">Developmental protein</keyword>
<dbReference type="GO" id="GO:0005615">
    <property type="term" value="C:extracellular space"/>
    <property type="evidence" value="ECO:0007669"/>
    <property type="project" value="UniProtKB-ARBA"/>
</dbReference>
<evidence type="ECO:0000256" key="8">
    <source>
        <dbReference type="ARBA" id="ARBA00022657"/>
    </source>
</evidence>
<dbReference type="SUPFAM" id="SSF48726">
    <property type="entry name" value="Immunoglobulin"/>
    <property type="match status" value="7"/>
</dbReference>
<feature type="domain" description="Ig-like" evidence="34">
    <location>
        <begin position="600"/>
        <end position="721"/>
    </location>
</feature>
<evidence type="ECO:0000256" key="2">
    <source>
        <dbReference type="ARBA" id="ARBA00004251"/>
    </source>
</evidence>
<dbReference type="SMART" id="SM00219">
    <property type="entry name" value="TyrKc"/>
    <property type="match status" value="1"/>
</dbReference>
<dbReference type="PROSITE" id="PS00107">
    <property type="entry name" value="PROTEIN_KINASE_ATP"/>
    <property type="match status" value="1"/>
</dbReference>
<dbReference type="InterPro" id="IPR017441">
    <property type="entry name" value="Protein_kinase_ATP_BS"/>
</dbReference>
<dbReference type="FunFam" id="2.60.40.10:FF:001031">
    <property type="entry name" value="Vascular endothelial growth factor receptor 1"/>
    <property type="match status" value="1"/>
</dbReference>
<evidence type="ECO:0000256" key="29">
    <source>
        <dbReference type="ARBA" id="ARBA00083367"/>
    </source>
</evidence>
<dbReference type="FunFam" id="2.60.40.10:FF:001014">
    <property type="entry name" value="vascular endothelial growth factor receptor 1"/>
    <property type="match status" value="1"/>
</dbReference>
<evidence type="ECO:0000256" key="1">
    <source>
        <dbReference type="ARBA" id="ARBA00004177"/>
    </source>
</evidence>
<keyword evidence="22" id="KW-1015">Disulfide bond</keyword>
<dbReference type="Pfam" id="PF07679">
    <property type="entry name" value="I-set"/>
    <property type="match status" value="2"/>
</dbReference>
<keyword evidence="5" id="KW-1003">Cell membrane</keyword>
<dbReference type="Pfam" id="PF13927">
    <property type="entry name" value="Ig_3"/>
    <property type="match status" value="1"/>
</dbReference>
<dbReference type="InterPro" id="IPR041348">
    <property type="entry name" value="VEGFR-2_TMD"/>
</dbReference>
<keyword evidence="6" id="KW-0145">Chemotaxis</keyword>
<evidence type="ECO:0000256" key="13">
    <source>
        <dbReference type="ARBA" id="ARBA00022741"/>
    </source>
</evidence>
<keyword evidence="14" id="KW-0967">Endosome</keyword>
<dbReference type="GO" id="GO:0043235">
    <property type="term" value="C:receptor complex"/>
    <property type="evidence" value="ECO:0007669"/>
    <property type="project" value="TreeGrafter"/>
</dbReference>
<dbReference type="Pfam" id="PF17988">
    <property type="entry name" value="VEGFR-2_TMD"/>
    <property type="match status" value="1"/>
</dbReference>
<dbReference type="InterPro" id="IPR055229">
    <property type="entry name" value="VEGFR1-3_5th"/>
</dbReference>
<keyword evidence="13 30" id="KW-0547">Nucleotide-binding</keyword>
<keyword evidence="15" id="KW-0418">Kinase</keyword>
<evidence type="ECO:0000256" key="30">
    <source>
        <dbReference type="PROSITE-ProRule" id="PRU10141"/>
    </source>
</evidence>
<evidence type="ECO:0000256" key="11">
    <source>
        <dbReference type="ARBA" id="ARBA00022729"/>
    </source>
</evidence>
<evidence type="ECO:0000259" key="34">
    <source>
        <dbReference type="PROSITE" id="PS50835"/>
    </source>
</evidence>
<evidence type="ECO:0000259" key="33">
    <source>
        <dbReference type="PROSITE" id="PS50011"/>
    </source>
</evidence>
<evidence type="ECO:0000256" key="3">
    <source>
        <dbReference type="ARBA" id="ARBA00011902"/>
    </source>
</evidence>
<dbReference type="Pfam" id="PF00047">
    <property type="entry name" value="ig"/>
    <property type="match status" value="1"/>
</dbReference>
<keyword evidence="21" id="KW-0829">Tyrosine-protein kinase</keyword>
<dbReference type="GO" id="GO:0005886">
    <property type="term" value="C:plasma membrane"/>
    <property type="evidence" value="ECO:0007669"/>
    <property type="project" value="UniProtKB-SubCell"/>
</dbReference>
<evidence type="ECO:0000256" key="7">
    <source>
        <dbReference type="ARBA" id="ARBA00022553"/>
    </source>
</evidence>
<dbReference type="PROSITE" id="PS00109">
    <property type="entry name" value="PROTEIN_KINASE_TYR"/>
    <property type="match status" value="1"/>
</dbReference>
<evidence type="ECO:0000256" key="16">
    <source>
        <dbReference type="ARBA" id="ARBA00022782"/>
    </source>
</evidence>
<keyword evidence="23 31" id="KW-0675">Receptor</keyword>
<keyword evidence="17 30" id="KW-0067">ATP-binding</keyword>
<feature type="compositionally biased region" description="Polar residues" evidence="32">
    <location>
        <begin position="1131"/>
        <end position="1143"/>
    </location>
</feature>
<keyword evidence="25 31" id="KW-0393">Immunoglobulin domain</keyword>
<evidence type="ECO:0000313" key="36">
    <source>
        <dbReference type="RefSeq" id="XP_021533866.2"/>
    </source>
</evidence>
<evidence type="ECO:0000256" key="15">
    <source>
        <dbReference type="ARBA" id="ARBA00022777"/>
    </source>
</evidence>
<dbReference type="Pfam" id="PF22971">
    <property type="entry name" value="Ig_VEGFR-1-like_5th"/>
    <property type="match status" value="1"/>
</dbReference>
<dbReference type="SMART" id="SM00409">
    <property type="entry name" value="IG"/>
    <property type="match status" value="7"/>
</dbReference>
<dbReference type="FunFam" id="1.10.510.10:FF:000077">
    <property type="entry name" value="Vascular endothelial growth factor receptor 2"/>
    <property type="match status" value="1"/>
</dbReference>
<feature type="domain" description="Protein kinase" evidence="33">
    <location>
        <begin position="999"/>
        <end position="1330"/>
    </location>
</feature>
<dbReference type="PROSITE" id="PS00240">
    <property type="entry name" value="RECEPTOR_TYR_KIN_III"/>
    <property type="match status" value="1"/>
</dbReference>
<dbReference type="GO" id="GO:0051094">
    <property type="term" value="P:positive regulation of developmental process"/>
    <property type="evidence" value="ECO:0007669"/>
    <property type="project" value="UniProtKB-ARBA"/>
</dbReference>
<proteinExistence type="inferred from homology"/>
<keyword evidence="8" id="KW-0037">Angiogenesis</keyword>
<dbReference type="PANTHER" id="PTHR24416">
    <property type="entry name" value="TYROSINE-PROTEIN KINASE RECEPTOR"/>
    <property type="match status" value="1"/>
</dbReference>
<dbReference type="PROSITE" id="PS50835">
    <property type="entry name" value="IG_LIKE"/>
    <property type="match status" value="5"/>
</dbReference>
<dbReference type="Gene3D" id="3.30.200.20">
    <property type="entry name" value="Phosphorylase Kinase, domain 1"/>
    <property type="match status" value="1"/>
</dbReference>
<accession>A0A2Y9G484</accession>
<dbReference type="PROSITE" id="PS50011">
    <property type="entry name" value="PROTEIN_KINASE_DOM"/>
    <property type="match status" value="1"/>
</dbReference>
<evidence type="ECO:0000256" key="19">
    <source>
        <dbReference type="ARBA" id="ARBA00022989"/>
    </source>
</evidence>
<feature type="domain" description="Ig-like" evidence="34">
    <location>
        <begin position="402"/>
        <end position="499"/>
    </location>
</feature>
<evidence type="ECO:0000256" key="4">
    <source>
        <dbReference type="ARBA" id="ARBA00022473"/>
    </source>
</evidence>
<dbReference type="InterPro" id="IPR007110">
    <property type="entry name" value="Ig-like_dom"/>
</dbReference>
<feature type="domain" description="Ig-like" evidence="34">
    <location>
        <begin position="728"/>
        <end position="826"/>
    </location>
</feature>
<comment type="similarity">
    <text evidence="31">Belongs to the protein kinase superfamily. Tyr protein kinase family. CSF-1/PDGF receptor subfamily.</text>
</comment>
<evidence type="ECO:0000313" key="35">
    <source>
        <dbReference type="Proteomes" id="UP000248481"/>
    </source>
</evidence>
<name>A0A2Y9G484_NEOSC</name>
<dbReference type="InterPro" id="IPR008266">
    <property type="entry name" value="Tyr_kinase_AS"/>
</dbReference>
<dbReference type="Gene3D" id="2.60.40.10">
    <property type="entry name" value="Immunoglobulins"/>
    <property type="match status" value="7"/>
</dbReference>
<feature type="compositionally biased region" description="Basic and acidic residues" evidence="32">
    <location>
        <begin position="1113"/>
        <end position="1129"/>
    </location>
</feature>
<evidence type="ECO:0000256" key="18">
    <source>
        <dbReference type="ARBA" id="ARBA00022843"/>
    </source>
</evidence>
<keyword evidence="19" id="KW-1133">Transmembrane helix</keyword>
<dbReference type="GO" id="GO:0030154">
    <property type="term" value="P:cell differentiation"/>
    <property type="evidence" value="ECO:0007669"/>
    <property type="project" value="UniProtKB-KW"/>
</dbReference>
<evidence type="ECO:0000256" key="28">
    <source>
        <dbReference type="ARBA" id="ARBA00077089"/>
    </source>
</evidence>
<comment type="subcellular location">
    <subcellularLocation>
        <location evidence="2">Cell membrane</location>
        <topology evidence="2">Single-pass type I membrane protein</topology>
    </subcellularLocation>
    <subcellularLocation>
        <location evidence="1">Endosome</location>
    </subcellularLocation>
    <subcellularLocation>
        <location evidence="31">Membrane</location>
        <topology evidence="31">Single-pass type I membrane protein</topology>
    </subcellularLocation>
</comment>
<dbReference type="RefSeq" id="XP_021533866.2">
    <property type="nucleotide sequence ID" value="XM_021678191.2"/>
</dbReference>
<feature type="binding site" evidence="30">
    <location>
        <position position="1033"/>
    </location>
    <ligand>
        <name>ATP</name>
        <dbReference type="ChEBI" id="CHEBI:30616"/>
    </ligand>
</feature>
<comment type="catalytic activity">
    <reaction evidence="26">
        <text>L-tyrosyl-[protein] + ATP = O-phospho-L-tyrosyl-[protein] + ADP + H(+)</text>
        <dbReference type="Rhea" id="RHEA:10596"/>
        <dbReference type="Rhea" id="RHEA-COMP:10136"/>
        <dbReference type="Rhea" id="RHEA-COMP:20101"/>
        <dbReference type="ChEBI" id="CHEBI:15378"/>
        <dbReference type="ChEBI" id="CHEBI:30616"/>
        <dbReference type="ChEBI" id="CHEBI:46858"/>
        <dbReference type="ChEBI" id="CHEBI:61978"/>
        <dbReference type="ChEBI" id="CHEBI:456216"/>
        <dbReference type="EC" id="2.7.10.1"/>
    </reaction>
</comment>
<evidence type="ECO:0000256" key="21">
    <source>
        <dbReference type="ARBA" id="ARBA00023137"/>
    </source>
</evidence>
<dbReference type="GO" id="GO:0019838">
    <property type="term" value="F:growth factor binding"/>
    <property type="evidence" value="ECO:0007669"/>
    <property type="project" value="TreeGrafter"/>
</dbReference>
<dbReference type="Gene3D" id="1.10.510.10">
    <property type="entry name" value="Transferase(Phosphotransferase) domain 1"/>
    <property type="match status" value="1"/>
</dbReference>
<dbReference type="Pfam" id="PF07714">
    <property type="entry name" value="PK_Tyr_Ser-Thr"/>
    <property type="match status" value="1"/>
</dbReference>
<feature type="region of interest" description="Disordered" evidence="32">
    <location>
        <begin position="1113"/>
        <end position="1155"/>
    </location>
</feature>
<dbReference type="InterPro" id="IPR050122">
    <property type="entry name" value="RTK"/>
</dbReference>
<dbReference type="InterPro" id="IPR003598">
    <property type="entry name" value="Ig_sub2"/>
</dbReference>
<keyword evidence="24" id="KW-0325">Glycoprotein</keyword>
<feature type="region of interest" description="Disordered" evidence="32">
    <location>
        <begin position="125"/>
        <end position="144"/>
    </location>
</feature>
<evidence type="ECO:0000256" key="24">
    <source>
        <dbReference type="ARBA" id="ARBA00023180"/>
    </source>
</evidence>
<dbReference type="InterPro" id="IPR003599">
    <property type="entry name" value="Ig_sub"/>
</dbReference>
<dbReference type="InterPro" id="IPR013098">
    <property type="entry name" value="Ig_I-set"/>
</dbReference>
<evidence type="ECO:0000256" key="5">
    <source>
        <dbReference type="ARBA" id="ARBA00022475"/>
    </source>
</evidence>
<evidence type="ECO:0000256" key="14">
    <source>
        <dbReference type="ARBA" id="ARBA00022753"/>
    </source>
</evidence>
<dbReference type="InterPro" id="IPR001824">
    <property type="entry name" value="Tyr_kinase_rcpt_3_CS"/>
</dbReference>
<evidence type="ECO:0000256" key="27">
    <source>
        <dbReference type="ARBA" id="ARBA00070972"/>
    </source>
</evidence>
<keyword evidence="7" id="KW-0597">Phosphoprotein</keyword>
<dbReference type="InParanoid" id="A0A2Y9G484"/>
<feature type="domain" description="Ig-like" evidence="34">
    <location>
        <begin position="204"/>
        <end position="297"/>
    </location>
</feature>
<dbReference type="SMART" id="SM00408">
    <property type="entry name" value="IGc2"/>
    <property type="match status" value="5"/>
</dbReference>
<dbReference type="Pfam" id="PF21339">
    <property type="entry name" value="VEGFR-1-like_Ig-like"/>
    <property type="match status" value="1"/>
</dbReference>
<dbReference type="SUPFAM" id="SSF56112">
    <property type="entry name" value="Protein kinase-like (PK-like)"/>
    <property type="match status" value="1"/>
</dbReference>
<dbReference type="GO" id="GO:0005021">
    <property type="term" value="F:vascular endothelial growth factor receptor activity"/>
    <property type="evidence" value="ECO:0007669"/>
    <property type="project" value="InterPro"/>
</dbReference>
<keyword evidence="9" id="KW-0808">Transferase</keyword>
<dbReference type="FunFam" id="2.60.40.10:FF:000934">
    <property type="entry name" value="vascular endothelial growth factor receptor 1"/>
    <property type="match status" value="1"/>
</dbReference>
<dbReference type="PANTHER" id="PTHR24416:SF390">
    <property type="entry name" value="VASCULAR ENDOTHELIAL GROWTH FACTOR RECEPTOR 1"/>
    <property type="match status" value="1"/>
</dbReference>
<dbReference type="FunFam" id="2.60.40.10:FF:001245">
    <property type="entry name" value="vascular endothelial growth factor receptor 1"/>
    <property type="match status" value="1"/>
</dbReference>
<dbReference type="FunFam" id="2.60.40.10:FF:000606">
    <property type="entry name" value="Vascular endothelial growth factor receptor 1"/>
    <property type="match status" value="1"/>
</dbReference>
<gene>
    <name evidence="36" type="primary">FLT1</name>
</gene>
<evidence type="ECO:0000256" key="25">
    <source>
        <dbReference type="ARBA" id="ARBA00023319"/>
    </source>
</evidence>
<evidence type="ECO:0000256" key="10">
    <source>
        <dbReference type="ARBA" id="ARBA00022692"/>
    </source>
</evidence>
<evidence type="ECO:0000256" key="9">
    <source>
        <dbReference type="ARBA" id="ARBA00022679"/>
    </source>
</evidence>
<dbReference type="GO" id="GO:0006935">
    <property type="term" value="P:chemotaxis"/>
    <property type="evidence" value="ECO:0007669"/>
    <property type="project" value="UniProtKB-KW"/>
</dbReference>
<dbReference type="InterPro" id="IPR020635">
    <property type="entry name" value="Tyr_kinase_cat_dom"/>
</dbReference>
<dbReference type="GO" id="GO:0005524">
    <property type="term" value="F:ATP binding"/>
    <property type="evidence" value="ECO:0007669"/>
    <property type="project" value="UniProtKB-UniRule"/>
</dbReference>
<sequence length="1510" mass="168591">MSTLPELVVGGNVGLVIHGVVLGLGHVCTEIQGSQSAWDLKRKSEATRKSSTLEQILFYKLLSQCNQLHLVDFRRLRARRADTPCGSSPAAAVVAAAAAAAAARSGLRDWSAAARGRRAARITRGSGGLPGWSSGEGRSRRRTRVREDRFGRLGLWPASSAGTGQAGRVALTMVSCWDTGVLLCALLGGLLLTGSSSGSKLKGPELSLKGTQHVMQAGQTLYLKCRGEAAHSWSLPETVRKESKRLSITKSACGRNGKQFCSTLTLNAAQANHTGFYSCKYLSIPASKKKKTESTIYIFINDTGRPFLEMHSEIPEIIYMTEGREIVIPCRVTSPNITVTLKKFPLDTLIPDGQRITWDSRKGFIIANATYREIGLLTCETTVNGHLYKTNYLTYRQTNTIQDVQISTPSPVKLLRGRTLTLNCTATTDLNTRVQMTWSYPGETKKRASIRQCIGQRTSIAIVFYSVLVIDKVQNKDKGLYTCHVKSGPSFKSVNTSVHVYDKAFITVKHRKQHVLETTAGKRAYRLSVKVKAFPSPEVLWLKDGFPVTEKSPRYLVHGYSLIIKDVAAEDAGDYTILLAIKQSSVFKNLTTILIVNVKPQIYEKAVSSFPDPTLYPLGSRQTLTCTIYGLPQPTVTWFWRACNHSHSKARYDFCSNNEESLILDPDSNIGNRIESITQRTAIIEGKNKTASTLVVADSRISGIYSCMASNKVGSVERNISFYITDVPNGFHVNLEKMPTEGEDLKLSCTVNKFLYRDITWILLRTVKNRTMHHSISKQKMAITKEYSVTLNVTIKNVSLEDSGTYACRARNIYTGEEILQKKEVTIRDQEAPHLLRNLSDHTVAISSSTTLDCHATGVPEPQITWFKNNHKIQQEPGIILGPGSSTLFIERVTEEDEGVYHCKATNQKGSVESSAYLTVQGTSDKSNLELITLTCTCVAATLFWLLLTLFIRKLKRSSSEIKTDYLSIIMDPDEVPLDEQCERLPYDASKWEFARERLKLGKSLGRGAFGKVVQASAFGIKKSPTCRTVAVKMLKEGATASEYKALMTELKILTHIGHHLNVVNLLGACTKQGGPLMVIVEYCKYGNLSNYLKSKRDLFFLNKDAALHVEPKKEKMEPDLEQDKKPRLDSVTSSESFASSGFQEDKSLSDVEEEEDSDDFYKQPITMEDLISYSFQVARGMEFLSSRKCIHRDLAARNILLSENNVVKICDFGLARDIYKNPDYVRKGDTRLPLKWMAPESIFDKIYSTKSDVWSYGVLLWEIFSLGGSPYPGVQMDEDFCSRLKEGMRMRAPEYATPEIYQIMLHCWHKDPKERPRFAELVEKLGDLLQANVQQDGKDYIPLNAILTGNSGFTYSSPAFSDDFFKEDTSAPKFNSGSSDNVRYVNAFNFMSLERIKTFEELSPNTTSIFDDYQVDSSTLLASPLLKRFTWAESKPKASVKIDLRVTSKSKESGLSDLTRPAFCHSGCGHINRGRRRFTYDHSELEKKISCCSPPPDYNSVVLYSTPPV</sequence>
<evidence type="ECO:0000256" key="26">
    <source>
        <dbReference type="ARBA" id="ARBA00051243"/>
    </source>
</evidence>
<dbReference type="KEGG" id="nsu:110570210"/>
<evidence type="ECO:0000256" key="17">
    <source>
        <dbReference type="ARBA" id="ARBA00022840"/>
    </source>
</evidence>
<evidence type="ECO:0000256" key="23">
    <source>
        <dbReference type="ARBA" id="ARBA00023170"/>
    </source>
</evidence>
<dbReference type="InterPro" id="IPR011009">
    <property type="entry name" value="Kinase-like_dom_sf"/>
</dbReference>
<keyword evidence="12" id="KW-0677">Repeat</keyword>
<dbReference type="InterPro" id="IPR000719">
    <property type="entry name" value="Prot_kinase_dom"/>
</dbReference>
<dbReference type="InterPro" id="IPR001245">
    <property type="entry name" value="Ser-Thr/Tyr_kinase_cat_dom"/>
</dbReference>
<keyword evidence="20" id="KW-0472">Membrane</keyword>
<protein>
    <recommendedName>
        <fullName evidence="27">Vascular endothelial growth factor receptor 1</fullName>
        <ecNumber evidence="3">2.7.10.1</ecNumber>
    </recommendedName>
    <alternativeName>
        <fullName evidence="29">Fms-like tyrosine kinase 1</fullName>
    </alternativeName>
    <alternativeName>
        <fullName evidence="28">Tyrosine-protein kinase receptor FLT</fullName>
    </alternativeName>
</protein>
<dbReference type="PRINTS" id="PR01833">
    <property type="entry name" value="VEGFRECEPTR1"/>
</dbReference>
<dbReference type="InterPro" id="IPR036179">
    <property type="entry name" value="Ig-like_dom_sf"/>
</dbReference>
<keyword evidence="10 31" id="KW-0812">Transmembrane</keyword>
<evidence type="ECO:0000256" key="12">
    <source>
        <dbReference type="ARBA" id="ARBA00022737"/>
    </source>
</evidence>
<keyword evidence="16" id="KW-0221">Differentiation</keyword>
<dbReference type="PRINTS" id="PR01832">
    <property type="entry name" value="VEGFRECEPTOR"/>
</dbReference>
<evidence type="ECO:0000256" key="20">
    <source>
        <dbReference type="ARBA" id="ARBA00023136"/>
    </source>
</evidence>
<dbReference type="GO" id="GO:0001525">
    <property type="term" value="P:angiogenesis"/>
    <property type="evidence" value="ECO:0007669"/>
    <property type="project" value="UniProtKB-KW"/>
</dbReference>
<dbReference type="STRING" id="29088.A0A2Y9G484"/>
<dbReference type="FunFam" id="2.60.40.10:FF:000143">
    <property type="entry name" value="Vascular endothelial growth factor receptor 3"/>
    <property type="match status" value="1"/>
</dbReference>
<feature type="domain" description="Ig-like" evidence="34">
    <location>
        <begin position="833"/>
        <end position="919"/>
    </location>
</feature>
<dbReference type="CDD" id="cd00096">
    <property type="entry name" value="Ig"/>
    <property type="match status" value="1"/>
</dbReference>
<dbReference type="Proteomes" id="UP000248481">
    <property type="component" value="Chromosome 3"/>
</dbReference>
<evidence type="ECO:0000256" key="32">
    <source>
        <dbReference type="SAM" id="MobiDB-lite"/>
    </source>
</evidence>
<dbReference type="InterPro" id="IPR013151">
    <property type="entry name" value="Immunoglobulin_dom"/>
</dbReference>
<dbReference type="InterPro" id="IPR009135">
    <property type="entry name" value="VEGFR1_rcpt"/>
</dbReference>
<dbReference type="GO" id="GO:0048010">
    <property type="term" value="P:vascular endothelial growth factor receptor signaling pathway"/>
    <property type="evidence" value="ECO:0007669"/>
    <property type="project" value="InterPro"/>
</dbReference>
<keyword evidence="18" id="KW-0832">Ubl conjugation</keyword>
<evidence type="ECO:0000256" key="22">
    <source>
        <dbReference type="ARBA" id="ARBA00023157"/>
    </source>
</evidence>